<evidence type="ECO:0000313" key="1">
    <source>
        <dbReference type="EMBL" id="ATL68157.1"/>
    </source>
</evidence>
<dbReference type="PANTHER" id="PTHR38460:SF1">
    <property type="entry name" value="TAUTOMERASE YOLI-RELATED"/>
    <property type="match status" value="1"/>
</dbReference>
<dbReference type="InterPro" id="IPR014347">
    <property type="entry name" value="Tautomerase/MIF_sf"/>
</dbReference>
<evidence type="ECO:0000313" key="2">
    <source>
        <dbReference type="Proteomes" id="UP000221961"/>
    </source>
</evidence>
<sequence>MPLVRIDLVRGRSHDQIDTLADAIHHAIVDVLAIPERDRFQIITQHDTEDIIAQDAGLGFDRSPGLVMVQIFTQTGRTAEVKQKLFHTIATSLGDLGIDGRDVFIGIVENTAQDWSFGYGRAQYLEGDLPIPA</sequence>
<name>A0A291RLC1_9NOCA</name>
<dbReference type="Pfam" id="PF14552">
    <property type="entry name" value="Tautomerase_2"/>
    <property type="match status" value="1"/>
</dbReference>
<dbReference type="Gene3D" id="3.30.429.10">
    <property type="entry name" value="Macrophage Migration Inhibitory Factor"/>
    <property type="match status" value="1"/>
</dbReference>
<dbReference type="KEGG" id="ntp:CRH09_20175"/>
<protein>
    <submittedName>
        <fullName evidence="1">Tautomerase family protein</fullName>
    </submittedName>
</protein>
<gene>
    <name evidence="1" type="ORF">CRH09_20175</name>
</gene>
<reference evidence="1 2" key="1">
    <citation type="submission" date="2017-10" db="EMBL/GenBank/DDBJ databases">
        <title>Comparative genomics between pathogenic Norcardia.</title>
        <authorList>
            <person name="Zeng L."/>
        </authorList>
    </citation>
    <scope>NUCLEOTIDE SEQUENCE [LARGE SCALE GENOMIC DNA]</scope>
    <source>
        <strain evidence="1 2">NC_YFY_NT001</strain>
    </source>
</reference>
<dbReference type="RefSeq" id="WP_098695258.1">
    <property type="nucleotide sequence ID" value="NZ_CP023778.1"/>
</dbReference>
<dbReference type="Proteomes" id="UP000221961">
    <property type="component" value="Chromosome"/>
</dbReference>
<dbReference type="GeneID" id="88359678"/>
<dbReference type="AlphaFoldDB" id="A0A291RLC1"/>
<proteinExistence type="predicted"/>
<dbReference type="EMBL" id="CP023778">
    <property type="protein sequence ID" value="ATL68157.1"/>
    <property type="molecule type" value="Genomic_DNA"/>
</dbReference>
<organism evidence="1 2">
    <name type="scientific">Nocardia terpenica</name>
    <dbReference type="NCBI Taxonomy" id="455432"/>
    <lineage>
        <taxon>Bacteria</taxon>
        <taxon>Bacillati</taxon>
        <taxon>Actinomycetota</taxon>
        <taxon>Actinomycetes</taxon>
        <taxon>Mycobacteriales</taxon>
        <taxon>Nocardiaceae</taxon>
        <taxon>Nocardia</taxon>
    </lineage>
</organism>
<dbReference type="SUPFAM" id="SSF55331">
    <property type="entry name" value="Tautomerase/MIF"/>
    <property type="match status" value="1"/>
</dbReference>
<dbReference type="InterPro" id="IPR037479">
    <property type="entry name" value="Tauto_MSAD"/>
</dbReference>
<accession>A0A291RLC1</accession>
<dbReference type="PANTHER" id="PTHR38460">
    <property type="entry name" value="TAUTOMERASE YOLI-RELATED"/>
    <property type="match status" value="1"/>
</dbReference>